<accession>A0A158PBP3</accession>
<dbReference type="STRING" id="6313.A0A158PBP3"/>
<evidence type="ECO:0000313" key="2">
    <source>
        <dbReference type="WBParaSite" id="ACAC_0001126501-mRNA-1"/>
    </source>
</evidence>
<reference evidence="1" key="1">
    <citation type="submission" date="2012-09" db="EMBL/GenBank/DDBJ databases">
        <authorList>
            <person name="Martin A.A."/>
        </authorList>
    </citation>
    <scope>NUCLEOTIDE SEQUENCE</scope>
</reference>
<organism evidence="1 2">
    <name type="scientific">Angiostrongylus cantonensis</name>
    <name type="common">Rat lungworm</name>
    <dbReference type="NCBI Taxonomy" id="6313"/>
    <lineage>
        <taxon>Eukaryota</taxon>
        <taxon>Metazoa</taxon>
        <taxon>Ecdysozoa</taxon>
        <taxon>Nematoda</taxon>
        <taxon>Chromadorea</taxon>
        <taxon>Rhabditida</taxon>
        <taxon>Rhabditina</taxon>
        <taxon>Rhabditomorpha</taxon>
        <taxon>Strongyloidea</taxon>
        <taxon>Metastrongylidae</taxon>
        <taxon>Angiostrongylus</taxon>
    </lineage>
</organism>
<dbReference type="Proteomes" id="UP000035642">
    <property type="component" value="Unassembled WGS sequence"/>
</dbReference>
<protein>
    <submittedName>
        <fullName evidence="2">TIP120 domain-containing protein</fullName>
    </submittedName>
</protein>
<sequence length="165" mass="18379">MLVKCLSSVSNLLVRIACVIVEEQRTLLFRLLLATAVAIKAAIVHPNMPAYLSTRLRDLRMSLTDRIGEVDANYGTALVVEYVNPVVQFLSNSVKASEKKFDMTDLELLYRLSGYSLDEAFARDIICTVLSRLEKKLPKESTLNKLLNVVASLMGKVGDPSEFIK</sequence>
<name>A0A158PBP3_ANGCA</name>
<keyword evidence="1" id="KW-1185">Reference proteome</keyword>
<evidence type="ECO:0000313" key="1">
    <source>
        <dbReference type="Proteomes" id="UP000035642"/>
    </source>
</evidence>
<dbReference type="AlphaFoldDB" id="A0A158PBP3"/>
<reference evidence="2" key="2">
    <citation type="submission" date="2016-04" db="UniProtKB">
        <authorList>
            <consortium name="WormBaseParasite"/>
        </authorList>
    </citation>
    <scope>IDENTIFICATION</scope>
</reference>
<dbReference type="WBParaSite" id="ACAC_0001126501-mRNA-1">
    <property type="protein sequence ID" value="ACAC_0001126501-mRNA-1"/>
    <property type="gene ID" value="ACAC_0001126501"/>
</dbReference>
<proteinExistence type="predicted"/>